<sequence length="132" mass="15235">MHAYIALVVIVAAPALAAPGDRLGYDREIDSARHKQIPKHHDYVLNEEYLASQKNRAKLITRIRPDEPVVADNVILESNVVKIVRPSKREVERDIGTALVRLRRGYNLENVRVPARYPYLAVPKYYRNRHWG</sequence>
<accession>A0A8R1WN69</accession>
<reference evidence="2" key="2">
    <citation type="submission" date="2022-06" db="UniProtKB">
        <authorList>
            <consortium name="EnsemblMetazoa"/>
        </authorList>
    </citation>
    <scope>IDENTIFICATION</scope>
    <source>
        <strain evidence="2">p50T (Dazao)</strain>
    </source>
</reference>
<evidence type="ECO:0000313" key="3">
    <source>
        <dbReference type="Proteomes" id="UP000005204"/>
    </source>
</evidence>
<feature type="signal peptide" evidence="1">
    <location>
        <begin position="1"/>
        <end position="17"/>
    </location>
</feature>
<evidence type="ECO:0000256" key="1">
    <source>
        <dbReference type="SAM" id="SignalP"/>
    </source>
</evidence>
<gene>
    <name evidence="2" type="primary">101737511</name>
</gene>
<dbReference type="EnsemblMetazoa" id="XM_004931418.4">
    <property type="protein sequence ID" value="XP_004931475.1"/>
    <property type="gene ID" value="LOC101737511"/>
</dbReference>
<keyword evidence="1" id="KW-0732">Signal</keyword>
<proteinExistence type="predicted"/>
<reference evidence="3" key="1">
    <citation type="journal article" date="2008" name="Insect Biochem. Mol. Biol.">
        <title>The genome of a lepidopteran model insect, the silkworm Bombyx mori.</title>
        <authorList>
            <consortium name="International Silkworm Genome Consortium"/>
        </authorList>
    </citation>
    <scope>NUCLEOTIDE SEQUENCE [LARGE SCALE GENOMIC DNA]</scope>
    <source>
        <strain evidence="3">p50T</strain>
    </source>
</reference>
<name>A0A8R1WN69_BOMMO</name>
<dbReference type="AlphaFoldDB" id="A0A8R1WN69"/>
<keyword evidence="3" id="KW-1185">Reference proteome</keyword>
<evidence type="ECO:0000313" key="2">
    <source>
        <dbReference type="EnsemblMetazoa" id="XP_004931475.1"/>
    </source>
</evidence>
<dbReference type="OMA" id="VRYNRFR"/>
<dbReference type="Proteomes" id="UP000005204">
    <property type="component" value="Unassembled WGS sequence"/>
</dbReference>
<dbReference type="KEGG" id="bmor:101737511"/>
<evidence type="ECO:0008006" key="4">
    <source>
        <dbReference type="Google" id="ProtNLM"/>
    </source>
</evidence>
<feature type="chain" id="PRO_5035737373" description="Cuticle protein" evidence="1">
    <location>
        <begin position="18"/>
        <end position="132"/>
    </location>
</feature>
<dbReference type="OrthoDB" id="7405492at2759"/>
<organism evidence="2 3">
    <name type="scientific">Bombyx mori</name>
    <name type="common">Silk moth</name>
    <dbReference type="NCBI Taxonomy" id="7091"/>
    <lineage>
        <taxon>Eukaryota</taxon>
        <taxon>Metazoa</taxon>
        <taxon>Ecdysozoa</taxon>
        <taxon>Arthropoda</taxon>
        <taxon>Hexapoda</taxon>
        <taxon>Insecta</taxon>
        <taxon>Pterygota</taxon>
        <taxon>Neoptera</taxon>
        <taxon>Endopterygota</taxon>
        <taxon>Lepidoptera</taxon>
        <taxon>Glossata</taxon>
        <taxon>Ditrysia</taxon>
        <taxon>Bombycoidea</taxon>
        <taxon>Bombycidae</taxon>
        <taxon>Bombycinae</taxon>
        <taxon>Bombyx</taxon>
    </lineage>
</organism>
<dbReference type="SMR" id="A0A8R1WN69"/>
<protein>
    <recommendedName>
        <fullName evidence="4">Cuticle protein</fullName>
    </recommendedName>
</protein>